<dbReference type="Proteomes" id="UP000031258">
    <property type="component" value="Unassembled WGS sequence"/>
</dbReference>
<accession>A0A0C1QJT7</accession>
<protein>
    <submittedName>
        <fullName evidence="4">Phospholipase Carboxylesterase</fullName>
    </submittedName>
</protein>
<dbReference type="GO" id="GO:0016787">
    <property type="term" value="F:hydrolase activity"/>
    <property type="evidence" value="ECO:0007669"/>
    <property type="project" value="UniProtKB-KW"/>
</dbReference>
<reference evidence="4 5" key="1">
    <citation type="submission" date="2014-11" db="EMBL/GenBank/DDBJ databases">
        <title>A Rickettsiales Symbiont of Amoebae With Ancient Features.</title>
        <authorList>
            <person name="Schulz F."/>
            <person name="Martijn J."/>
            <person name="Wascher F."/>
            <person name="Kostanjsek R."/>
            <person name="Ettema T.J."/>
            <person name="Horn M."/>
        </authorList>
    </citation>
    <scope>NUCLEOTIDE SEQUENCE [LARGE SCALE GENOMIC DNA]</scope>
    <source>
        <strain evidence="4 5">UWC36</strain>
    </source>
</reference>
<dbReference type="SUPFAM" id="SSF53474">
    <property type="entry name" value="alpha/beta-Hydrolases"/>
    <property type="match status" value="1"/>
</dbReference>
<evidence type="ECO:0000313" key="5">
    <source>
        <dbReference type="Proteomes" id="UP000031258"/>
    </source>
</evidence>
<comment type="similarity">
    <text evidence="1">Belongs to the AB hydrolase superfamily. AB hydrolase 2 family.</text>
</comment>
<keyword evidence="5" id="KW-1185">Reference proteome</keyword>
<dbReference type="InterPro" id="IPR029058">
    <property type="entry name" value="AB_hydrolase_fold"/>
</dbReference>
<dbReference type="RefSeq" id="WP_053332734.1">
    <property type="nucleotide sequence ID" value="NZ_JSWE01000186.1"/>
</dbReference>
<name>A0A0C1QJT7_9RICK</name>
<dbReference type="EMBL" id="JSWE01000186">
    <property type="protein sequence ID" value="KIE04418.1"/>
    <property type="molecule type" value="Genomic_DNA"/>
</dbReference>
<dbReference type="AlphaFoldDB" id="A0A0C1QJT7"/>
<dbReference type="PANTHER" id="PTHR10655:SF17">
    <property type="entry name" value="LYSOPHOSPHOLIPASE-LIKE PROTEIN 1"/>
    <property type="match status" value="1"/>
</dbReference>
<comment type="caution">
    <text evidence="4">The sequence shown here is derived from an EMBL/GenBank/DDBJ whole genome shotgun (WGS) entry which is preliminary data.</text>
</comment>
<proteinExistence type="inferred from homology"/>
<dbReference type="Gene3D" id="3.40.50.1820">
    <property type="entry name" value="alpha/beta hydrolase"/>
    <property type="match status" value="1"/>
</dbReference>
<dbReference type="InterPro" id="IPR003140">
    <property type="entry name" value="PLipase/COase/thioEstase"/>
</dbReference>
<sequence length="216" mass="23718">MTLEYLEYLSNKSPAPEQLVIMLHGYGSNASDLISLAPELAEYLPHAHFISPNAPHLFEGGGAAFQWFSLTQRDDEFMTKGARAAEKILNSFIDEQAAKFKLTPSQVVLLGFSQGTMMSLHTALRRETSVRAVLGYSGMLLSPHLLKNEIKSSPSIMLVHGAEDQVLPASMMTLAQHTLNDLNVECKTLLRQKLGHGIDMEGIISGGKFLQGMFSK</sequence>
<dbReference type="STRING" id="86105.NF27_HS00050"/>
<organism evidence="4 5">
    <name type="scientific">Candidatus Jidaibacter acanthamoebae</name>
    <dbReference type="NCBI Taxonomy" id="86105"/>
    <lineage>
        <taxon>Bacteria</taxon>
        <taxon>Pseudomonadati</taxon>
        <taxon>Pseudomonadota</taxon>
        <taxon>Alphaproteobacteria</taxon>
        <taxon>Rickettsiales</taxon>
        <taxon>Candidatus Midichloriaceae</taxon>
        <taxon>Candidatus Jidaibacter</taxon>
    </lineage>
</organism>
<dbReference type="OrthoDB" id="9801763at2"/>
<feature type="domain" description="Phospholipase/carboxylesterase/thioesterase" evidence="3">
    <location>
        <begin position="11"/>
        <end position="210"/>
    </location>
</feature>
<evidence type="ECO:0000259" key="3">
    <source>
        <dbReference type="Pfam" id="PF02230"/>
    </source>
</evidence>
<gene>
    <name evidence="4" type="ORF">NF27_HS00050</name>
</gene>
<dbReference type="PANTHER" id="PTHR10655">
    <property type="entry name" value="LYSOPHOSPHOLIPASE-RELATED"/>
    <property type="match status" value="1"/>
</dbReference>
<evidence type="ECO:0000256" key="1">
    <source>
        <dbReference type="ARBA" id="ARBA00006499"/>
    </source>
</evidence>
<dbReference type="InterPro" id="IPR050565">
    <property type="entry name" value="LYPA1-2/EST-like"/>
</dbReference>
<dbReference type="Pfam" id="PF02230">
    <property type="entry name" value="Abhydrolase_2"/>
    <property type="match status" value="1"/>
</dbReference>
<evidence type="ECO:0000256" key="2">
    <source>
        <dbReference type="ARBA" id="ARBA00022801"/>
    </source>
</evidence>
<keyword evidence="2" id="KW-0378">Hydrolase</keyword>
<evidence type="ECO:0000313" key="4">
    <source>
        <dbReference type="EMBL" id="KIE04418.1"/>
    </source>
</evidence>